<feature type="region of interest" description="Disordered" evidence="1">
    <location>
        <begin position="12"/>
        <end position="37"/>
    </location>
</feature>
<dbReference type="Proteomes" id="UP001359559">
    <property type="component" value="Unassembled WGS sequence"/>
</dbReference>
<dbReference type="AlphaFoldDB" id="A0AAN9JLF6"/>
<feature type="compositionally biased region" description="Polar residues" evidence="1">
    <location>
        <begin position="14"/>
        <end position="30"/>
    </location>
</feature>
<dbReference type="EMBL" id="JAYKXN010000003">
    <property type="protein sequence ID" value="KAK7300329.1"/>
    <property type="molecule type" value="Genomic_DNA"/>
</dbReference>
<reference evidence="2 3" key="1">
    <citation type="submission" date="2024-01" db="EMBL/GenBank/DDBJ databases">
        <title>The genomes of 5 underutilized Papilionoideae crops provide insights into root nodulation and disease resistance.</title>
        <authorList>
            <person name="Yuan L."/>
        </authorList>
    </citation>
    <scope>NUCLEOTIDE SEQUENCE [LARGE SCALE GENOMIC DNA]</scope>
    <source>
        <strain evidence="2">LY-2023</strain>
        <tissue evidence="2">Leaf</tissue>
    </source>
</reference>
<evidence type="ECO:0000313" key="2">
    <source>
        <dbReference type="EMBL" id="KAK7300329.1"/>
    </source>
</evidence>
<organism evidence="2 3">
    <name type="scientific">Clitoria ternatea</name>
    <name type="common">Butterfly pea</name>
    <dbReference type="NCBI Taxonomy" id="43366"/>
    <lineage>
        <taxon>Eukaryota</taxon>
        <taxon>Viridiplantae</taxon>
        <taxon>Streptophyta</taxon>
        <taxon>Embryophyta</taxon>
        <taxon>Tracheophyta</taxon>
        <taxon>Spermatophyta</taxon>
        <taxon>Magnoliopsida</taxon>
        <taxon>eudicotyledons</taxon>
        <taxon>Gunneridae</taxon>
        <taxon>Pentapetalae</taxon>
        <taxon>rosids</taxon>
        <taxon>fabids</taxon>
        <taxon>Fabales</taxon>
        <taxon>Fabaceae</taxon>
        <taxon>Papilionoideae</taxon>
        <taxon>50 kb inversion clade</taxon>
        <taxon>NPAAA clade</taxon>
        <taxon>indigoferoid/millettioid clade</taxon>
        <taxon>Phaseoleae</taxon>
        <taxon>Clitoria</taxon>
    </lineage>
</organism>
<sequence length="313" mass="34892">MLFLLGAKKEEAQKNGSIRSSDDSPNQIVNSYEPLRGHSRAPYTMQQRLQNYPCPLNFNTQGEKYQQNNIADGKTQSIVPYASFGNKNALLLPGPEYGGGMLSLSLMTGSHEQMGYHNIPLNLPSHGDSNKNSSFNVAAGLQGNNTHIGFPNLSTKNTFSSQKNYHPSLSHEPNSFFSNHQIRNNSFIFNCPSLSHGMSMNNFPSLNGNSKTRTVPPIQIQNLDSRSYKDSSCERVAKHLFGDRIREIDDNYASSSKKLRIISALPVRYEEMQSSKIDLLVFNKGKHVVSTAKIKSVAKKKVAEKNLDFLLHL</sequence>
<name>A0AAN9JLF6_CLITE</name>
<evidence type="ECO:0000313" key="3">
    <source>
        <dbReference type="Proteomes" id="UP001359559"/>
    </source>
</evidence>
<keyword evidence="3" id="KW-1185">Reference proteome</keyword>
<evidence type="ECO:0000256" key="1">
    <source>
        <dbReference type="SAM" id="MobiDB-lite"/>
    </source>
</evidence>
<accession>A0AAN9JLF6</accession>
<proteinExistence type="predicted"/>
<protein>
    <submittedName>
        <fullName evidence="2">Uncharacterized protein</fullName>
    </submittedName>
</protein>
<gene>
    <name evidence="2" type="ORF">RJT34_11172</name>
</gene>
<comment type="caution">
    <text evidence="2">The sequence shown here is derived from an EMBL/GenBank/DDBJ whole genome shotgun (WGS) entry which is preliminary data.</text>
</comment>